<dbReference type="SUPFAM" id="SSF55073">
    <property type="entry name" value="Nucleotide cyclase"/>
    <property type="match status" value="1"/>
</dbReference>
<evidence type="ECO:0000256" key="2">
    <source>
        <dbReference type="ARBA" id="ARBA00012528"/>
    </source>
</evidence>
<dbReference type="PROSITE" id="PS50887">
    <property type="entry name" value="GGDEF"/>
    <property type="match status" value="1"/>
</dbReference>
<dbReference type="Pfam" id="PF00990">
    <property type="entry name" value="GGDEF"/>
    <property type="match status" value="1"/>
</dbReference>
<dbReference type="PANTHER" id="PTHR45138">
    <property type="entry name" value="REGULATORY COMPONENTS OF SENSORY TRANSDUCTION SYSTEM"/>
    <property type="match status" value="1"/>
</dbReference>
<feature type="domain" description="GGDEF" evidence="5">
    <location>
        <begin position="302"/>
        <end position="435"/>
    </location>
</feature>
<dbReference type="AlphaFoldDB" id="A0A1V3NDT8"/>
<reference evidence="6 7" key="1">
    <citation type="submission" date="2017-02" db="EMBL/GenBank/DDBJ databases">
        <title>Genomic diversity within the haloalkaliphilic genus Thioalkalivibrio.</title>
        <authorList>
            <person name="Ahn A.-C."/>
            <person name="Meier-Kolthoff J."/>
            <person name="Overmars L."/>
            <person name="Richter M."/>
            <person name="Woyke T."/>
            <person name="Sorokin D.Y."/>
            <person name="Muyzer G."/>
        </authorList>
    </citation>
    <scope>NUCLEOTIDE SEQUENCE [LARGE SCALE GENOMIC DNA]</scope>
    <source>
        <strain evidence="6 7">ALJD</strain>
    </source>
</reference>
<dbReference type="EC" id="2.7.7.65" evidence="2"/>
<sequence length="441" mass="47623">MVGLGLFAGIVFPPFVVLLGVPTELAFSPPFYAACLSAGLLVGVFNFLVTCRVVRPRVKMLSEGMQRFRQAMVDEEGPGVAHTGAAERFHVPVDSQDELGRAAESYNRLIDVLVSARRIEESVRTFSNTLASQLDLAPLCREALGVMLARTGALAGALLVVREGRLECAASYGLDDPDGLVGRSDVRHALEDLKTRQVESPSGVLLTDGPEVFPREMLLLPLEGKKGGMGMLVLASLSSFTPEVFRLLDFFRQSLKLALQNALSHERLGRIAAMDSLTGCYNRRMGMERLTEEFARAVRNGQPLGVIMFDIDHFKPVNDNWGHLAGDRILVQTARTAEHVLRDGDVLVRFGGEEFLIILPGAAQPEVEAIAERVRAAVASMDLRDEGPARVTVSLGAGSVPAQGVDSAEVLLEQVDKALYEAKAAGRDCVVSMSTGEAIRA</sequence>
<dbReference type="SMART" id="SM00267">
    <property type="entry name" value="GGDEF"/>
    <property type="match status" value="1"/>
</dbReference>
<comment type="caution">
    <text evidence="6">The sequence shown here is derived from an EMBL/GenBank/DDBJ whole genome shotgun (WGS) entry which is preliminary data.</text>
</comment>
<accession>A0A1V3NDT8</accession>
<dbReference type="InterPro" id="IPR050469">
    <property type="entry name" value="Diguanylate_Cyclase"/>
</dbReference>
<dbReference type="PANTHER" id="PTHR45138:SF9">
    <property type="entry name" value="DIGUANYLATE CYCLASE DGCM-RELATED"/>
    <property type="match status" value="1"/>
</dbReference>
<evidence type="ECO:0000256" key="1">
    <source>
        <dbReference type="ARBA" id="ARBA00001946"/>
    </source>
</evidence>
<dbReference type="CDD" id="cd01949">
    <property type="entry name" value="GGDEF"/>
    <property type="match status" value="1"/>
</dbReference>
<keyword evidence="7" id="KW-1185">Reference proteome</keyword>
<feature type="transmembrane region" description="Helical" evidence="4">
    <location>
        <begin position="30"/>
        <end position="51"/>
    </location>
</feature>
<dbReference type="EMBL" id="MVBK01000076">
    <property type="protein sequence ID" value="OOG23164.1"/>
    <property type="molecule type" value="Genomic_DNA"/>
</dbReference>
<name>A0A1V3NDT8_9GAMM</name>
<dbReference type="FunFam" id="3.30.70.270:FF:000001">
    <property type="entry name" value="Diguanylate cyclase domain protein"/>
    <property type="match status" value="1"/>
</dbReference>
<evidence type="ECO:0000256" key="3">
    <source>
        <dbReference type="ARBA" id="ARBA00034247"/>
    </source>
</evidence>
<evidence type="ECO:0000313" key="6">
    <source>
        <dbReference type="EMBL" id="OOG23164.1"/>
    </source>
</evidence>
<proteinExistence type="predicted"/>
<dbReference type="Proteomes" id="UP000189462">
    <property type="component" value="Unassembled WGS sequence"/>
</dbReference>
<dbReference type="OrthoDB" id="9773156at2"/>
<comment type="catalytic activity">
    <reaction evidence="3">
        <text>2 GTP = 3',3'-c-di-GMP + 2 diphosphate</text>
        <dbReference type="Rhea" id="RHEA:24898"/>
        <dbReference type="ChEBI" id="CHEBI:33019"/>
        <dbReference type="ChEBI" id="CHEBI:37565"/>
        <dbReference type="ChEBI" id="CHEBI:58805"/>
        <dbReference type="EC" id="2.7.7.65"/>
    </reaction>
</comment>
<comment type="cofactor">
    <cofactor evidence="1">
        <name>Mg(2+)</name>
        <dbReference type="ChEBI" id="CHEBI:18420"/>
    </cofactor>
</comment>
<keyword evidence="4" id="KW-0472">Membrane</keyword>
<gene>
    <name evidence="6" type="ORF">B1C78_12155</name>
</gene>
<evidence type="ECO:0000256" key="4">
    <source>
        <dbReference type="SAM" id="Phobius"/>
    </source>
</evidence>
<dbReference type="STRING" id="108003.B1C78_12155"/>
<dbReference type="Gene3D" id="3.30.70.270">
    <property type="match status" value="1"/>
</dbReference>
<dbReference type="InterPro" id="IPR043128">
    <property type="entry name" value="Rev_trsase/Diguanyl_cyclase"/>
</dbReference>
<dbReference type="Gene3D" id="3.30.450.40">
    <property type="match status" value="1"/>
</dbReference>
<keyword evidence="4" id="KW-0812">Transmembrane</keyword>
<dbReference type="InterPro" id="IPR000160">
    <property type="entry name" value="GGDEF_dom"/>
</dbReference>
<organism evidence="6 7">
    <name type="scientific">Thioalkalivibrio denitrificans</name>
    <dbReference type="NCBI Taxonomy" id="108003"/>
    <lineage>
        <taxon>Bacteria</taxon>
        <taxon>Pseudomonadati</taxon>
        <taxon>Pseudomonadota</taxon>
        <taxon>Gammaproteobacteria</taxon>
        <taxon>Chromatiales</taxon>
        <taxon>Ectothiorhodospiraceae</taxon>
        <taxon>Thioalkalivibrio</taxon>
    </lineage>
</organism>
<dbReference type="NCBIfam" id="TIGR00254">
    <property type="entry name" value="GGDEF"/>
    <property type="match status" value="1"/>
</dbReference>
<evidence type="ECO:0000313" key="7">
    <source>
        <dbReference type="Proteomes" id="UP000189462"/>
    </source>
</evidence>
<protein>
    <recommendedName>
        <fullName evidence="2">diguanylate cyclase</fullName>
        <ecNumber evidence="2">2.7.7.65</ecNumber>
    </recommendedName>
</protein>
<keyword evidence="4" id="KW-1133">Transmembrane helix</keyword>
<dbReference type="InterPro" id="IPR029787">
    <property type="entry name" value="Nucleotide_cyclase"/>
</dbReference>
<dbReference type="SUPFAM" id="SSF55781">
    <property type="entry name" value="GAF domain-like"/>
    <property type="match status" value="1"/>
</dbReference>
<dbReference type="InterPro" id="IPR029016">
    <property type="entry name" value="GAF-like_dom_sf"/>
</dbReference>
<evidence type="ECO:0000259" key="5">
    <source>
        <dbReference type="PROSITE" id="PS50887"/>
    </source>
</evidence>
<dbReference type="GO" id="GO:0052621">
    <property type="term" value="F:diguanylate cyclase activity"/>
    <property type="evidence" value="ECO:0007669"/>
    <property type="project" value="UniProtKB-EC"/>
</dbReference>